<reference evidence="1 2" key="1">
    <citation type="submission" date="2017-07" db="EMBL/GenBank/DDBJ databases">
        <title>First draft Genome Sequence of Nocardia cerradoensis isolated from human infection.</title>
        <authorList>
            <person name="Carrasco G."/>
        </authorList>
    </citation>
    <scope>NUCLEOTIDE SEQUENCE [LARGE SCALE GENOMIC DNA]</scope>
    <source>
        <strain evidence="1 2">CNM20130759</strain>
    </source>
</reference>
<organism evidence="1 2">
    <name type="scientific">Nocardia cerradoensis</name>
    <dbReference type="NCBI Taxonomy" id="85688"/>
    <lineage>
        <taxon>Bacteria</taxon>
        <taxon>Bacillati</taxon>
        <taxon>Actinomycetota</taxon>
        <taxon>Actinomycetes</taxon>
        <taxon>Mycobacteriales</taxon>
        <taxon>Nocardiaceae</taxon>
        <taxon>Nocardia</taxon>
    </lineage>
</organism>
<evidence type="ECO:0000313" key="1">
    <source>
        <dbReference type="EMBL" id="OXR40146.1"/>
    </source>
</evidence>
<proteinExistence type="predicted"/>
<dbReference type="Proteomes" id="UP000215506">
    <property type="component" value="Unassembled WGS sequence"/>
</dbReference>
<dbReference type="EMBL" id="NGAF01000039">
    <property type="protein sequence ID" value="OXR40146.1"/>
    <property type="molecule type" value="Genomic_DNA"/>
</dbReference>
<accession>A0A231GU60</accession>
<keyword evidence="2" id="KW-1185">Reference proteome</keyword>
<gene>
    <name evidence="1" type="ORF">B7C42_07770</name>
</gene>
<protein>
    <recommendedName>
        <fullName evidence="3">DUF885 domain-containing protein</fullName>
    </recommendedName>
</protein>
<sequence length="387" mass="42969">MTRQLRDAAEHVLRAWNRYEIERGAHPVIDYDCSPITSDVPAVDNRLEALQRLSELKAEAAAAGDTALATRIDADIAYCAALLGEHDSLDRYVRRTQGCEPKGWSEEYLQQHLERAQHCLAALGIDWGPKTLTDLMEAEGPLDASVSADAIREAAADLEPSVRAATGATADYDLTIESVDVDAYWSYWLDGAGQKPRLRINLRNARFTQVVARQFALHEVLGHALQFASISARCAREDVPWIRVCSVHSPNQVLFEGLAQAMPLFVTPDDENLTARVRLDHYHQLVRAQLHLALAAGVPILDLAERARRGVPYWTDAQIADLLTDRGANTLLRSYMWSYSAGIDWFIRLADTAGAPVEQILHAAYQAPHTPNELMRYWQGGPTIGAE</sequence>
<evidence type="ECO:0008006" key="3">
    <source>
        <dbReference type="Google" id="ProtNLM"/>
    </source>
</evidence>
<name>A0A231GU60_9NOCA</name>
<evidence type="ECO:0000313" key="2">
    <source>
        <dbReference type="Proteomes" id="UP000215506"/>
    </source>
</evidence>
<dbReference type="RefSeq" id="WP_094028316.1">
    <property type="nucleotide sequence ID" value="NZ_NGAF01000039.1"/>
</dbReference>
<dbReference type="AlphaFoldDB" id="A0A231GU60"/>
<comment type="caution">
    <text evidence="1">The sequence shown here is derived from an EMBL/GenBank/DDBJ whole genome shotgun (WGS) entry which is preliminary data.</text>
</comment>